<proteinExistence type="predicted"/>
<dbReference type="Proteomes" id="UP000199495">
    <property type="component" value="Unassembled WGS sequence"/>
</dbReference>
<dbReference type="EMBL" id="FNCS01000001">
    <property type="protein sequence ID" value="SDG25547.1"/>
    <property type="molecule type" value="Genomic_DNA"/>
</dbReference>
<evidence type="ECO:0000313" key="2">
    <source>
        <dbReference type="EMBL" id="SDG25547.1"/>
    </source>
</evidence>
<organism evidence="2 3">
    <name type="scientific">Pelagibacterium luteolum</name>
    <dbReference type="NCBI Taxonomy" id="440168"/>
    <lineage>
        <taxon>Bacteria</taxon>
        <taxon>Pseudomonadati</taxon>
        <taxon>Pseudomonadota</taxon>
        <taxon>Alphaproteobacteria</taxon>
        <taxon>Hyphomicrobiales</taxon>
        <taxon>Devosiaceae</taxon>
        <taxon>Pelagibacterium</taxon>
    </lineage>
</organism>
<dbReference type="RefSeq" id="WP_176762485.1">
    <property type="nucleotide sequence ID" value="NZ_FNCS01000001.1"/>
</dbReference>
<dbReference type="Pfam" id="PF07475">
    <property type="entry name" value="Hpr_kinase_C"/>
    <property type="match status" value="1"/>
</dbReference>
<dbReference type="GO" id="GO:0000155">
    <property type="term" value="F:phosphorelay sensor kinase activity"/>
    <property type="evidence" value="ECO:0007669"/>
    <property type="project" value="InterPro"/>
</dbReference>
<dbReference type="AlphaFoldDB" id="A0A1G7SR26"/>
<sequence>MTSERHNTHGTGILIGHHGILLTGVSGAGKSLLAIDLLEQARLRGETALLISDDRVLLSVDEDGLVMEPAPNIEGMIELRGRGIINLPFAREAHVHLVVDLVDDEERLLEESALTTKMHGIWVPRCPVPRRGRVDGLHQRFLVHAALRALGANLG</sequence>
<evidence type="ECO:0000259" key="1">
    <source>
        <dbReference type="Pfam" id="PF07475"/>
    </source>
</evidence>
<keyword evidence="3" id="KW-1185">Reference proteome</keyword>
<dbReference type="Gene3D" id="3.40.50.300">
    <property type="entry name" value="P-loop containing nucleotide triphosphate hydrolases"/>
    <property type="match status" value="1"/>
</dbReference>
<dbReference type="STRING" id="440168.SAMN04487974_101675"/>
<dbReference type="GO" id="GO:0006109">
    <property type="term" value="P:regulation of carbohydrate metabolic process"/>
    <property type="evidence" value="ECO:0007669"/>
    <property type="project" value="InterPro"/>
</dbReference>
<name>A0A1G7SR26_9HYPH</name>
<gene>
    <name evidence="2" type="ORF">SAMN04487974_101675</name>
</gene>
<reference evidence="2 3" key="1">
    <citation type="submission" date="2016-10" db="EMBL/GenBank/DDBJ databases">
        <authorList>
            <person name="de Groot N.N."/>
        </authorList>
    </citation>
    <scope>NUCLEOTIDE SEQUENCE [LARGE SCALE GENOMIC DNA]</scope>
    <source>
        <strain evidence="2 3">CGMCC 1.10267</strain>
    </source>
</reference>
<keyword evidence="2" id="KW-0808">Transferase</keyword>
<dbReference type="InterPro" id="IPR027417">
    <property type="entry name" value="P-loop_NTPase"/>
</dbReference>
<dbReference type="GO" id="GO:0005524">
    <property type="term" value="F:ATP binding"/>
    <property type="evidence" value="ECO:0007669"/>
    <property type="project" value="InterPro"/>
</dbReference>
<dbReference type="SUPFAM" id="SSF53795">
    <property type="entry name" value="PEP carboxykinase-like"/>
    <property type="match status" value="1"/>
</dbReference>
<feature type="domain" description="HPr kinase/phosphorylase C-terminal" evidence="1">
    <location>
        <begin position="3"/>
        <end position="125"/>
    </location>
</feature>
<accession>A0A1G7SR26</accession>
<keyword evidence="2" id="KW-0418">Kinase</keyword>
<protein>
    <submittedName>
        <fullName evidence="2">HPr Serine kinase C-terminal domain-containing protein</fullName>
    </submittedName>
</protein>
<dbReference type="InterPro" id="IPR011104">
    <property type="entry name" value="Hpr_kin/Pase_C"/>
</dbReference>
<evidence type="ECO:0000313" key="3">
    <source>
        <dbReference type="Proteomes" id="UP000199495"/>
    </source>
</evidence>